<evidence type="ECO:0000313" key="3">
    <source>
        <dbReference type="Proteomes" id="UP001314796"/>
    </source>
</evidence>
<dbReference type="RefSeq" id="WP_204400597.1">
    <property type="nucleotide sequence ID" value="NZ_JAFBEE010000003.1"/>
</dbReference>
<dbReference type="Proteomes" id="UP001314796">
    <property type="component" value="Unassembled WGS sequence"/>
</dbReference>
<sequence length="443" mass="52633">MKKVLSAGEKIKKLRLELGLKQADLTSEAVSKSLISMIEKGKRSLTLQTAEIIAEVLNRYYKNMDMEITPEFLMETERDQIKADIAKDLDHLKRAINSRRADEVLVNNTFEKVIDLTQKWKFKEEYMELKILRGNFYYDNYQYKEAVEDYLDVMNYSIREQNYGQIARIYNLLGRTYQMQMMMDSAIVHYVKAFDTAMYHSTTNKDRIKTEALLNQIICYKNIKRYDLALAHVRLFKNLNWEDPLFNIYKNRVTLIEANTYRDLENWKKAEEVYQTLIPEARRLDDETLFLLYENYALLHRNQGNKEIALDYLQKAFYLKDDVNLNYLPALYLYQATCYNLTEEYENVLICLERGLKLAKMVSQKHLMIELQFTFVELFIKLEDYETALQQLKEVDKTVQELAVKSLLNDLYSYYIDVYTGLGEGNIAKEYTSKIRQKNYLRD</sequence>
<feature type="domain" description="HTH cro/C1-type" evidence="1">
    <location>
        <begin position="11"/>
        <end position="58"/>
    </location>
</feature>
<comment type="caution">
    <text evidence="2">The sequence shown here is derived from an EMBL/GenBank/DDBJ whole genome shotgun (WGS) entry which is preliminary data.</text>
</comment>
<protein>
    <submittedName>
        <fullName evidence="2">Tetratricopeptide (TPR) repeat protein</fullName>
    </submittedName>
</protein>
<organism evidence="2 3">
    <name type="scientific">Alkaliphilus hydrothermalis</name>
    <dbReference type="NCBI Taxonomy" id="1482730"/>
    <lineage>
        <taxon>Bacteria</taxon>
        <taxon>Bacillati</taxon>
        <taxon>Bacillota</taxon>
        <taxon>Clostridia</taxon>
        <taxon>Peptostreptococcales</taxon>
        <taxon>Natronincolaceae</taxon>
        <taxon>Alkaliphilus</taxon>
    </lineage>
</organism>
<reference evidence="2 3" key="1">
    <citation type="submission" date="2021-01" db="EMBL/GenBank/DDBJ databases">
        <title>Genomic Encyclopedia of Type Strains, Phase IV (KMG-IV): sequencing the most valuable type-strain genomes for metagenomic binning, comparative biology and taxonomic classification.</title>
        <authorList>
            <person name="Goeker M."/>
        </authorList>
    </citation>
    <scope>NUCLEOTIDE SEQUENCE [LARGE SCALE GENOMIC DNA]</scope>
    <source>
        <strain evidence="2 3">DSM 25890</strain>
    </source>
</reference>
<dbReference type="SUPFAM" id="SSF47413">
    <property type="entry name" value="lambda repressor-like DNA-binding domains"/>
    <property type="match status" value="1"/>
</dbReference>
<proteinExistence type="predicted"/>
<dbReference type="Gene3D" id="1.10.260.40">
    <property type="entry name" value="lambda repressor-like DNA-binding domains"/>
    <property type="match status" value="1"/>
</dbReference>
<dbReference type="EMBL" id="JAFBEE010000003">
    <property type="protein sequence ID" value="MBM7614323.1"/>
    <property type="molecule type" value="Genomic_DNA"/>
</dbReference>
<evidence type="ECO:0000259" key="1">
    <source>
        <dbReference type="PROSITE" id="PS50943"/>
    </source>
</evidence>
<dbReference type="InterPro" id="IPR001387">
    <property type="entry name" value="Cro/C1-type_HTH"/>
</dbReference>
<keyword evidence="3" id="KW-1185">Reference proteome</keyword>
<dbReference type="SUPFAM" id="SSF48452">
    <property type="entry name" value="TPR-like"/>
    <property type="match status" value="2"/>
</dbReference>
<accession>A0ABS2NN13</accession>
<dbReference type="InterPro" id="IPR010982">
    <property type="entry name" value="Lambda_DNA-bd_dom_sf"/>
</dbReference>
<dbReference type="InterPro" id="IPR019734">
    <property type="entry name" value="TPR_rpt"/>
</dbReference>
<dbReference type="SMART" id="SM00028">
    <property type="entry name" value="TPR"/>
    <property type="match status" value="5"/>
</dbReference>
<name>A0ABS2NN13_9FIRM</name>
<dbReference type="PROSITE" id="PS50943">
    <property type="entry name" value="HTH_CROC1"/>
    <property type="match status" value="1"/>
</dbReference>
<dbReference type="CDD" id="cd00093">
    <property type="entry name" value="HTH_XRE"/>
    <property type="match status" value="1"/>
</dbReference>
<dbReference type="Gene3D" id="1.25.40.10">
    <property type="entry name" value="Tetratricopeptide repeat domain"/>
    <property type="match status" value="2"/>
</dbReference>
<gene>
    <name evidence="2" type="ORF">JOC73_000834</name>
</gene>
<dbReference type="Pfam" id="PF01381">
    <property type="entry name" value="HTH_3"/>
    <property type="match status" value="1"/>
</dbReference>
<dbReference type="SMART" id="SM00530">
    <property type="entry name" value="HTH_XRE"/>
    <property type="match status" value="1"/>
</dbReference>
<dbReference type="InterPro" id="IPR011990">
    <property type="entry name" value="TPR-like_helical_dom_sf"/>
</dbReference>
<evidence type="ECO:0000313" key="2">
    <source>
        <dbReference type="EMBL" id="MBM7614323.1"/>
    </source>
</evidence>